<dbReference type="Pfam" id="PF07859">
    <property type="entry name" value="Abhydrolase_3"/>
    <property type="match status" value="1"/>
</dbReference>
<keyword evidence="1 3" id="KW-0378">Hydrolase</keyword>
<dbReference type="InterPro" id="IPR029058">
    <property type="entry name" value="AB_hydrolase_fold"/>
</dbReference>
<dbReference type="AlphaFoldDB" id="A0A9W8NSW4"/>
<evidence type="ECO:0000259" key="2">
    <source>
        <dbReference type="Pfam" id="PF07859"/>
    </source>
</evidence>
<dbReference type="Gene3D" id="3.40.50.1820">
    <property type="entry name" value="alpha/beta hydrolase"/>
    <property type="match status" value="1"/>
</dbReference>
<sequence>MASSSKPIEILFKHVDGIDIYMDVYLSPSSSQQSPAPILLWWHGGGLLQGTRKGVSPHHLRAPASHGVTFISADYRLAPQFRLPTILSDCADAVKFLHTQQFQKATEGRADASRVILSGSSAGGWLSLLCGYRIGFDEIGVPKPPSVQGVVPIYPITDLEDPFWTTTQRPVKYMDRVIAREEVQPFLNPDEPTSRIASSALDSPRAIFYSFMVQEAILADLLLSGTEIPPSTFSIAGSLKTRKLDCPPTYIVHGDQDLKVPVKQSRDVVQALEELQLKGNADCEYEYEELPGLDHLFDREPKSQMEKMYAFIVRVSSR</sequence>
<dbReference type="InterPro" id="IPR050300">
    <property type="entry name" value="GDXG_lipolytic_enzyme"/>
</dbReference>
<protein>
    <submittedName>
        <fullName evidence="3">Alpha/Beta hydrolase protein</fullName>
    </submittedName>
</protein>
<comment type="caution">
    <text evidence="3">The sequence shown here is derived from an EMBL/GenBank/DDBJ whole genome shotgun (WGS) entry which is preliminary data.</text>
</comment>
<evidence type="ECO:0000313" key="4">
    <source>
        <dbReference type="Proteomes" id="UP001142393"/>
    </source>
</evidence>
<feature type="domain" description="Alpha/beta hydrolase fold-3" evidence="2">
    <location>
        <begin position="39"/>
        <end position="173"/>
    </location>
</feature>
<gene>
    <name evidence="3" type="ORF">DFH05DRAFT_448123</name>
</gene>
<dbReference type="PANTHER" id="PTHR48081:SF3">
    <property type="entry name" value="ALPHA_BETA HYDROLASE FOLD-3 DOMAIN-CONTAINING PROTEIN"/>
    <property type="match status" value="1"/>
</dbReference>
<keyword evidence="4" id="KW-1185">Reference proteome</keyword>
<dbReference type="PANTHER" id="PTHR48081">
    <property type="entry name" value="AB HYDROLASE SUPERFAMILY PROTEIN C4A8.06C"/>
    <property type="match status" value="1"/>
</dbReference>
<organism evidence="3 4">
    <name type="scientific">Lentinula detonsa</name>
    <dbReference type="NCBI Taxonomy" id="2804962"/>
    <lineage>
        <taxon>Eukaryota</taxon>
        <taxon>Fungi</taxon>
        <taxon>Dikarya</taxon>
        <taxon>Basidiomycota</taxon>
        <taxon>Agaricomycotina</taxon>
        <taxon>Agaricomycetes</taxon>
        <taxon>Agaricomycetidae</taxon>
        <taxon>Agaricales</taxon>
        <taxon>Marasmiineae</taxon>
        <taxon>Omphalotaceae</taxon>
        <taxon>Lentinula</taxon>
    </lineage>
</organism>
<accession>A0A9W8NSW4</accession>
<dbReference type="SUPFAM" id="SSF53474">
    <property type="entry name" value="alpha/beta-Hydrolases"/>
    <property type="match status" value="1"/>
</dbReference>
<proteinExistence type="predicted"/>
<evidence type="ECO:0000256" key="1">
    <source>
        <dbReference type="ARBA" id="ARBA00022801"/>
    </source>
</evidence>
<evidence type="ECO:0000313" key="3">
    <source>
        <dbReference type="EMBL" id="KAJ3740082.1"/>
    </source>
</evidence>
<reference evidence="3 4" key="1">
    <citation type="journal article" date="2023" name="Proc. Natl. Acad. Sci. U.S.A.">
        <title>A global phylogenomic analysis of the shiitake genus Lentinula.</title>
        <authorList>
            <person name="Sierra-Patev S."/>
            <person name="Min B."/>
            <person name="Naranjo-Ortiz M."/>
            <person name="Looney B."/>
            <person name="Konkel Z."/>
            <person name="Slot J.C."/>
            <person name="Sakamoto Y."/>
            <person name="Steenwyk J.L."/>
            <person name="Rokas A."/>
            <person name="Carro J."/>
            <person name="Camarero S."/>
            <person name="Ferreira P."/>
            <person name="Molpeceres G."/>
            <person name="Ruiz-Duenas F.J."/>
            <person name="Serrano A."/>
            <person name="Henrissat B."/>
            <person name="Drula E."/>
            <person name="Hughes K.W."/>
            <person name="Mata J.L."/>
            <person name="Ishikawa N.K."/>
            <person name="Vargas-Isla R."/>
            <person name="Ushijima S."/>
            <person name="Smith C.A."/>
            <person name="Donoghue J."/>
            <person name="Ahrendt S."/>
            <person name="Andreopoulos W."/>
            <person name="He G."/>
            <person name="LaButti K."/>
            <person name="Lipzen A."/>
            <person name="Ng V."/>
            <person name="Riley R."/>
            <person name="Sandor L."/>
            <person name="Barry K."/>
            <person name="Martinez A.T."/>
            <person name="Xiao Y."/>
            <person name="Gibbons J.G."/>
            <person name="Terashima K."/>
            <person name="Grigoriev I.V."/>
            <person name="Hibbett D."/>
        </authorList>
    </citation>
    <scope>NUCLEOTIDE SEQUENCE [LARGE SCALE GENOMIC DNA]</scope>
    <source>
        <strain evidence="3 4">TFB7810</strain>
    </source>
</reference>
<dbReference type="InterPro" id="IPR013094">
    <property type="entry name" value="AB_hydrolase_3"/>
</dbReference>
<dbReference type="Proteomes" id="UP001142393">
    <property type="component" value="Unassembled WGS sequence"/>
</dbReference>
<name>A0A9W8NSW4_9AGAR</name>
<dbReference type="EMBL" id="JANVFU010000015">
    <property type="protein sequence ID" value="KAJ3740082.1"/>
    <property type="molecule type" value="Genomic_DNA"/>
</dbReference>
<dbReference type="GO" id="GO:0016787">
    <property type="term" value="F:hydrolase activity"/>
    <property type="evidence" value="ECO:0007669"/>
    <property type="project" value="UniProtKB-KW"/>
</dbReference>